<evidence type="ECO:0000313" key="1">
    <source>
        <dbReference type="EMBL" id="EHB17687.1"/>
    </source>
</evidence>
<reference evidence="1 2" key="1">
    <citation type="journal article" date="2011" name="Nature">
        <title>Genome sequencing reveals insights into physiology and longevity of the naked mole rat.</title>
        <authorList>
            <person name="Kim E.B."/>
            <person name="Fang X."/>
            <person name="Fushan A.A."/>
            <person name="Huang Z."/>
            <person name="Lobanov A.V."/>
            <person name="Han L."/>
            <person name="Marino S.M."/>
            <person name="Sun X."/>
            <person name="Turanov A.A."/>
            <person name="Yang P."/>
            <person name="Yim S.H."/>
            <person name="Zhao X."/>
            <person name="Kasaikina M.V."/>
            <person name="Stoletzki N."/>
            <person name="Peng C."/>
            <person name="Polak P."/>
            <person name="Xiong Z."/>
            <person name="Kiezun A."/>
            <person name="Zhu Y."/>
            <person name="Chen Y."/>
            <person name="Kryukov G.V."/>
            <person name="Zhang Q."/>
            <person name="Peshkin L."/>
            <person name="Yang L."/>
            <person name="Bronson R.T."/>
            <person name="Buffenstein R."/>
            <person name="Wang B."/>
            <person name="Han C."/>
            <person name="Li Q."/>
            <person name="Chen L."/>
            <person name="Zhao W."/>
            <person name="Sunyaev S.R."/>
            <person name="Park T.J."/>
            <person name="Zhang G."/>
            <person name="Wang J."/>
            <person name="Gladyshev V.N."/>
        </authorList>
    </citation>
    <scope>NUCLEOTIDE SEQUENCE [LARGE SCALE GENOMIC DNA]</scope>
</reference>
<dbReference type="AlphaFoldDB" id="G5C826"/>
<dbReference type="Proteomes" id="UP000006813">
    <property type="component" value="Unassembled WGS sequence"/>
</dbReference>
<sequence length="110" mass="12179">MCQGLSKVSDRDESHRRRLKNCHKRNPYGVWRLAKDALPVSSYTKGSSGLCLEHDFLAPVQTPHPGSTDPSPHSADFLASTIALWGFAVQNLHTDKHETLPWALGLCLDS</sequence>
<name>G5C826_HETGA</name>
<dbReference type="EMBL" id="JH173784">
    <property type="protein sequence ID" value="EHB17687.1"/>
    <property type="molecule type" value="Genomic_DNA"/>
</dbReference>
<accession>G5C826</accession>
<organism evidence="1 2">
    <name type="scientific">Heterocephalus glaber</name>
    <name type="common">Naked mole rat</name>
    <dbReference type="NCBI Taxonomy" id="10181"/>
    <lineage>
        <taxon>Eukaryota</taxon>
        <taxon>Metazoa</taxon>
        <taxon>Chordata</taxon>
        <taxon>Craniata</taxon>
        <taxon>Vertebrata</taxon>
        <taxon>Euteleostomi</taxon>
        <taxon>Mammalia</taxon>
        <taxon>Eutheria</taxon>
        <taxon>Euarchontoglires</taxon>
        <taxon>Glires</taxon>
        <taxon>Rodentia</taxon>
        <taxon>Hystricomorpha</taxon>
        <taxon>Bathyergidae</taxon>
        <taxon>Heterocephalus</taxon>
    </lineage>
</organism>
<proteinExistence type="predicted"/>
<gene>
    <name evidence="1" type="ORF">GW7_14499</name>
</gene>
<dbReference type="InParanoid" id="G5C826"/>
<evidence type="ECO:0000313" key="2">
    <source>
        <dbReference type="Proteomes" id="UP000006813"/>
    </source>
</evidence>
<protein>
    <submittedName>
        <fullName evidence="1">Uncharacterized protein</fullName>
    </submittedName>
</protein>